<keyword evidence="7" id="KW-0813">Transport</keyword>
<dbReference type="GO" id="GO:0007165">
    <property type="term" value="P:signal transduction"/>
    <property type="evidence" value="ECO:0007669"/>
    <property type="project" value="InterPro"/>
</dbReference>
<evidence type="ECO:0000256" key="18">
    <source>
        <dbReference type="ARBA" id="ARBA00057989"/>
    </source>
</evidence>
<dbReference type="PROSITE" id="PS51845">
    <property type="entry name" value="PDEASE_I_2"/>
    <property type="match status" value="1"/>
</dbReference>
<comment type="catalytic activity">
    <reaction evidence="2">
        <text>3',5'-cyclic AMP + H2O = AMP + H(+)</text>
        <dbReference type="Rhea" id="RHEA:25277"/>
        <dbReference type="ChEBI" id="CHEBI:15377"/>
        <dbReference type="ChEBI" id="CHEBI:15378"/>
        <dbReference type="ChEBI" id="CHEBI:58165"/>
        <dbReference type="ChEBI" id="CHEBI:456215"/>
        <dbReference type="EC" id="3.1.4.53"/>
    </reaction>
</comment>
<feature type="binding site" evidence="21">
    <location>
        <position position="752"/>
    </location>
    <ligand>
        <name>Zn(2+)</name>
        <dbReference type="ChEBI" id="CHEBI:29105"/>
        <label>1</label>
    </ligand>
</feature>
<dbReference type="GO" id="GO:0005758">
    <property type="term" value="C:mitochondrial intermembrane space"/>
    <property type="evidence" value="ECO:0007669"/>
    <property type="project" value="UniProtKB-SubCell"/>
</dbReference>
<dbReference type="GO" id="GO:0005829">
    <property type="term" value="C:cytosol"/>
    <property type="evidence" value="ECO:0007669"/>
    <property type="project" value="UniProtKB-SubCell"/>
</dbReference>
<evidence type="ECO:0000259" key="25">
    <source>
        <dbReference type="PROSITE" id="PS51007"/>
    </source>
</evidence>
<keyword evidence="14 23" id="KW-0378">Hydrolase</keyword>
<name>A0A2U9C9K2_SCOMX</name>
<dbReference type="GO" id="GO:0004115">
    <property type="term" value="F:3',5'-cyclic-AMP phosphodiesterase activity"/>
    <property type="evidence" value="ECO:0007669"/>
    <property type="project" value="UniProtKB-EC"/>
</dbReference>
<feature type="binding site" evidence="20">
    <location>
        <position position="917"/>
    </location>
    <ligand>
        <name>AMP</name>
        <dbReference type="ChEBI" id="CHEBI:456215"/>
    </ligand>
</feature>
<feature type="domain" description="PDEase" evidence="26">
    <location>
        <begin position="636"/>
        <end position="947"/>
    </location>
</feature>
<evidence type="ECO:0000313" key="27">
    <source>
        <dbReference type="EMBL" id="AWP13158.1"/>
    </source>
</evidence>
<dbReference type="Pfam" id="PF00034">
    <property type="entry name" value="Cytochrom_C"/>
    <property type="match status" value="1"/>
</dbReference>
<dbReference type="Gene3D" id="3.30.450.40">
    <property type="match status" value="2"/>
</dbReference>
<evidence type="ECO:0000256" key="3">
    <source>
        <dbReference type="ARBA" id="ARBA00004514"/>
    </source>
</evidence>
<evidence type="ECO:0000256" key="17">
    <source>
        <dbReference type="ARBA" id="ARBA00023149"/>
    </source>
</evidence>
<proteinExistence type="inferred from homology"/>
<evidence type="ECO:0000256" key="11">
    <source>
        <dbReference type="ARBA" id="ARBA00022617"/>
    </source>
</evidence>
<evidence type="ECO:0000313" key="28">
    <source>
        <dbReference type="Proteomes" id="UP000246464"/>
    </source>
</evidence>
<dbReference type="PRINTS" id="PR00387">
    <property type="entry name" value="PDIESTERASE1"/>
</dbReference>
<keyword evidence="17" id="KW-0114">cAMP</keyword>
<dbReference type="Pfam" id="PF00233">
    <property type="entry name" value="PDEase_I"/>
    <property type="match status" value="1"/>
</dbReference>
<dbReference type="InterPro" id="IPR002073">
    <property type="entry name" value="PDEase_catalytic_dom"/>
</dbReference>
<dbReference type="InterPro" id="IPR023088">
    <property type="entry name" value="PDEase"/>
</dbReference>
<comment type="cofactor">
    <cofactor evidence="23">
        <name>a divalent metal cation</name>
        <dbReference type="ChEBI" id="CHEBI:60240"/>
    </cofactor>
    <text evidence="23">Binds 2 divalent metal cations per subunit. Site 1 may preferentially bind zinc ions, while site 2 has a preference for magnesium and/or manganese ions.</text>
</comment>
<evidence type="ECO:0000256" key="9">
    <source>
        <dbReference type="ARBA" id="ARBA00022533"/>
    </source>
</evidence>
<dbReference type="GO" id="GO:0046872">
    <property type="term" value="F:metal ion binding"/>
    <property type="evidence" value="ECO:0007669"/>
    <property type="project" value="UniProtKB-KW"/>
</dbReference>
<keyword evidence="9" id="KW-0021">Allosteric enzyme</keyword>
<feature type="region of interest" description="Disordered" evidence="24">
    <location>
        <begin position="1"/>
        <end position="29"/>
    </location>
</feature>
<keyword evidence="12 21" id="KW-0479">Metal-binding</keyword>
<keyword evidence="15" id="KW-0249">Electron transport</keyword>
<evidence type="ECO:0000256" key="12">
    <source>
        <dbReference type="ARBA" id="ARBA00022723"/>
    </source>
</evidence>
<dbReference type="GO" id="GO:0009055">
    <property type="term" value="F:electron transfer activity"/>
    <property type="evidence" value="ECO:0007669"/>
    <property type="project" value="InterPro"/>
</dbReference>
<feature type="active site" description="Proton donor" evidence="19">
    <location>
        <position position="712"/>
    </location>
</feature>
<feature type="compositionally biased region" description="Polar residues" evidence="24">
    <location>
        <begin position="11"/>
        <end position="26"/>
    </location>
</feature>
<dbReference type="PROSITE" id="PS00126">
    <property type="entry name" value="PDEASE_I_1"/>
    <property type="match status" value="1"/>
</dbReference>
<evidence type="ECO:0000256" key="8">
    <source>
        <dbReference type="ARBA" id="ARBA00022490"/>
    </source>
</evidence>
<keyword evidence="28" id="KW-1185">Reference proteome</keyword>
<evidence type="ECO:0000256" key="1">
    <source>
        <dbReference type="ARBA" id="ARBA00000583"/>
    </source>
</evidence>
<feature type="binding site" evidence="20">
    <location>
        <position position="864"/>
    </location>
    <ligand>
        <name>AMP</name>
        <dbReference type="ChEBI" id="CHEBI:456215"/>
    </ligand>
</feature>
<evidence type="ECO:0000256" key="4">
    <source>
        <dbReference type="ARBA" id="ARBA00004569"/>
    </source>
</evidence>
<feature type="domain" description="Cytochrome c" evidence="25">
    <location>
        <begin position="84"/>
        <end position="184"/>
    </location>
</feature>
<dbReference type="PROSITE" id="PS51007">
    <property type="entry name" value="CYTC"/>
    <property type="match status" value="1"/>
</dbReference>
<evidence type="ECO:0000256" key="22">
    <source>
        <dbReference type="PROSITE-ProRule" id="PRU00433"/>
    </source>
</evidence>
<feature type="binding site" evidence="21">
    <location>
        <position position="716"/>
    </location>
    <ligand>
        <name>Zn(2+)</name>
        <dbReference type="ChEBI" id="CHEBI:29105"/>
        <label>1</label>
    </ligand>
</feature>
<dbReference type="InterPro" id="IPR029016">
    <property type="entry name" value="GAF-like_dom_sf"/>
</dbReference>
<evidence type="ECO:0000256" key="10">
    <source>
        <dbReference type="ARBA" id="ARBA00022535"/>
    </source>
</evidence>
<evidence type="ECO:0000256" key="16">
    <source>
        <dbReference type="ARBA" id="ARBA00023004"/>
    </source>
</evidence>
<dbReference type="CDD" id="cd00077">
    <property type="entry name" value="HDc"/>
    <property type="match status" value="1"/>
</dbReference>
<evidence type="ECO:0000256" key="23">
    <source>
        <dbReference type="RuleBase" id="RU363067"/>
    </source>
</evidence>
<dbReference type="InterPro" id="IPR036909">
    <property type="entry name" value="Cyt_c-like_dom_sf"/>
</dbReference>
<dbReference type="FunFam" id="3.30.450.40:FF:000004">
    <property type="entry name" value="Phosphodiesterase"/>
    <property type="match status" value="1"/>
</dbReference>
<dbReference type="FunFam" id="1.10.760.10:FF:000001">
    <property type="entry name" value="Cytochrome c iso-1"/>
    <property type="match status" value="1"/>
</dbReference>
<evidence type="ECO:0000256" key="7">
    <source>
        <dbReference type="ARBA" id="ARBA00022448"/>
    </source>
</evidence>
<evidence type="ECO:0000256" key="5">
    <source>
        <dbReference type="ARBA" id="ARBA00006488"/>
    </source>
</evidence>
<dbReference type="InterPro" id="IPR009056">
    <property type="entry name" value="Cyt_c-like_dom"/>
</dbReference>
<feature type="binding site" evidence="20">
    <location>
        <position position="753"/>
    </location>
    <ligand>
        <name>AMP</name>
        <dbReference type="ChEBI" id="CHEBI:456215"/>
    </ligand>
</feature>
<evidence type="ECO:0000256" key="2">
    <source>
        <dbReference type="ARBA" id="ARBA00000621"/>
    </source>
</evidence>
<comment type="subcellular location">
    <subcellularLocation>
        <location evidence="3">Cytoplasm</location>
        <location evidence="3">Cytosol</location>
    </subcellularLocation>
    <subcellularLocation>
        <location evidence="4">Mitochondrion intermembrane space</location>
    </subcellularLocation>
</comment>
<protein>
    <recommendedName>
        <fullName evidence="23">Phosphodiesterase</fullName>
        <ecNumber evidence="23">3.1.4.-</ecNumber>
    </recommendedName>
</protein>
<comment type="similarity">
    <text evidence="5">Belongs to the cytochrome c family.</text>
</comment>
<feature type="compositionally biased region" description="Basic and acidic residues" evidence="24">
    <location>
        <begin position="1"/>
        <end position="10"/>
    </location>
</feature>
<evidence type="ECO:0000256" key="24">
    <source>
        <dbReference type="SAM" id="MobiDB-lite"/>
    </source>
</evidence>
<evidence type="ECO:0000256" key="20">
    <source>
        <dbReference type="PIRSR" id="PIRSR623088-2"/>
    </source>
</evidence>
<dbReference type="Gene3D" id="1.10.1300.10">
    <property type="entry name" value="3'5'-cyclic nucleotide phosphodiesterase, catalytic domain"/>
    <property type="match status" value="1"/>
</dbReference>
<dbReference type="SUPFAM" id="SSF109604">
    <property type="entry name" value="HD-domain/PDEase-like"/>
    <property type="match status" value="1"/>
</dbReference>
<dbReference type="Pfam" id="PF01590">
    <property type="entry name" value="GAF"/>
    <property type="match status" value="2"/>
</dbReference>
<dbReference type="STRING" id="52904.ENSSMAP00000025224"/>
<dbReference type="InterPro" id="IPR023174">
    <property type="entry name" value="PDEase_CS"/>
</dbReference>
<keyword evidence="10" id="KW-0140">cGMP</keyword>
<dbReference type="InterPro" id="IPR036971">
    <property type="entry name" value="PDEase_catalytic_dom_sf"/>
</dbReference>
<evidence type="ECO:0000256" key="19">
    <source>
        <dbReference type="PIRSR" id="PIRSR623088-1"/>
    </source>
</evidence>
<dbReference type="SUPFAM" id="SSF55781">
    <property type="entry name" value="GAF domain-like"/>
    <property type="match status" value="2"/>
</dbReference>
<dbReference type="Gene3D" id="1.10.760.10">
    <property type="entry name" value="Cytochrome c-like domain"/>
    <property type="match status" value="1"/>
</dbReference>
<feature type="binding site" evidence="21">
    <location>
        <position position="753"/>
    </location>
    <ligand>
        <name>Zn(2+)</name>
        <dbReference type="ChEBI" id="CHEBI:29105"/>
        <label>2</label>
    </ligand>
</feature>
<evidence type="ECO:0000256" key="13">
    <source>
        <dbReference type="ARBA" id="ARBA00022737"/>
    </source>
</evidence>
<dbReference type="EMBL" id="CP026256">
    <property type="protein sequence ID" value="AWP13158.1"/>
    <property type="molecule type" value="Genomic_DNA"/>
</dbReference>
<dbReference type="EC" id="3.1.4.-" evidence="23"/>
<feature type="binding site" evidence="20">
    <location>
        <begin position="712"/>
        <end position="716"/>
    </location>
    <ligand>
        <name>AMP</name>
        <dbReference type="ChEBI" id="CHEBI:456215"/>
    </ligand>
</feature>
<dbReference type="InterPro" id="IPR003607">
    <property type="entry name" value="HD/PDEase_dom"/>
</dbReference>
<evidence type="ECO:0000256" key="14">
    <source>
        <dbReference type="ARBA" id="ARBA00022801"/>
    </source>
</evidence>
<feature type="binding site" evidence="21">
    <location>
        <position position="864"/>
    </location>
    <ligand>
        <name>Zn(2+)</name>
        <dbReference type="ChEBI" id="CHEBI:29105"/>
        <label>1</label>
    </ligand>
</feature>
<keyword evidence="16 22" id="KW-0408">Iron</keyword>
<keyword evidence="13" id="KW-0677">Repeat</keyword>
<reference evidence="27 28" key="1">
    <citation type="submission" date="2017-12" db="EMBL/GenBank/DDBJ databases">
        <title>Integrating genomic resources of turbot (Scophthalmus maximus) in depth evaluation of genetic and physical mapping variation across individuals.</title>
        <authorList>
            <person name="Martinez P."/>
        </authorList>
    </citation>
    <scope>NUCLEOTIDE SEQUENCE [LARGE SCALE GENOMIC DNA]</scope>
</reference>
<comment type="similarity">
    <text evidence="6 23">Belongs to the cyclic nucleotide phosphodiesterase family.</text>
</comment>
<feature type="binding site" evidence="21">
    <location>
        <position position="753"/>
    </location>
    <ligand>
        <name>Zn(2+)</name>
        <dbReference type="ChEBI" id="CHEBI:29105"/>
        <label>1</label>
    </ligand>
</feature>
<dbReference type="Proteomes" id="UP000246464">
    <property type="component" value="Chromosome 14"/>
</dbReference>
<evidence type="ECO:0000256" key="21">
    <source>
        <dbReference type="PIRSR" id="PIRSR623088-3"/>
    </source>
</evidence>
<dbReference type="GO" id="GO:0020037">
    <property type="term" value="F:heme binding"/>
    <property type="evidence" value="ECO:0007669"/>
    <property type="project" value="InterPro"/>
</dbReference>
<evidence type="ECO:0000256" key="15">
    <source>
        <dbReference type="ARBA" id="ARBA00022982"/>
    </source>
</evidence>
<dbReference type="GO" id="GO:0047555">
    <property type="term" value="F:3',5'-cyclic-GMP phosphodiesterase activity"/>
    <property type="evidence" value="ECO:0007669"/>
    <property type="project" value="UniProtKB-EC"/>
</dbReference>
<dbReference type="FunFam" id="1.10.1300.10:FF:000003">
    <property type="entry name" value="Phosphodiesterase"/>
    <property type="match status" value="1"/>
</dbReference>
<dbReference type="SUPFAM" id="SSF46626">
    <property type="entry name" value="Cytochrome c"/>
    <property type="match status" value="1"/>
</dbReference>
<keyword evidence="8" id="KW-0963">Cytoplasm</keyword>
<dbReference type="AlphaFoldDB" id="A0A2U9C9K2"/>
<evidence type="ECO:0000256" key="6">
    <source>
        <dbReference type="ARBA" id="ARBA00007648"/>
    </source>
</evidence>
<dbReference type="PANTHER" id="PTHR11347">
    <property type="entry name" value="CYCLIC NUCLEOTIDE PHOSPHODIESTERASE"/>
    <property type="match status" value="1"/>
</dbReference>
<keyword evidence="11 22" id="KW-0349">Heme</keyword>
<evidence type="ECO:0000259" key="26">
    <source>
        <dbReference type="PROSITE" id="PS51845"/>
    </source>
</evidence>
<comment type="catalytic activity">
    <reaction evidence="1">
        <text>3',5'-cyclic GMP + H2O = GMP + H(+)</text>
        <dbReference type="Rhea" id="RHEA:16957"/>
        <dbReference type="ChEBI" id="CHEBI:15377"/>
        <dbReference type="ChEBI" id="CHEBI:15378"/>
        <dbReference type="ChEBI" id="CHEBI:57746"/>
        <dbReference type="ChEBI" id="CHEBI:58115"/>
        <dbReference type="EC" id="3.1.4.35"/>
    </reaction>
</comment>
<dbReference type="SMART" id="SM00065">
    <property type="entry name" value="GAF"/>
    <property type="match status" value="2"/>
</dbReference>
<dbReference type="InterPro" id="IPR003018">
    <property type="entry name" value="GAF"/>
</dbReference>
<sequence length="947" mass="107403">MTTQHHDRSSRGVQSLNESSEYSTPRTKVRRGPWTCNVRLVVSKTFGVFECDLNVSWFAGSSSGATWSDAGRRFRRLAPETMPVDINKGKKAFVQKCAQCHTVEKNGKHKVGPNLWGLFGRKTGQAEGYSYTDANKSKGIVWEEDTLMVYLENPKKYIPGTKMIFRRASQKELRKTFARSKAINVNRTYDEHVNSRAQEPLTSMRRRALLRKASSLPPTTAHILSALLESRVNIPQYPSTAVDFKYYLKEHNEREFFLELVKDISNDLDLTSLSYKILVFVCIMVDADRCSLFLVEGTGNKNTLVSKFFDVHAGTTVLPSMNSDEVQVPWGKGIIGYVAEHGETVNIPDAYQDRRFSDEIDKLTGYKTKSLLCMPIRNSDGEIIGVAQAINKNSNGNLFTEDDEKVLQMYLPFCGIAISNAQLFAASRKEYDRSRSLLEVVNDLFEEQTDLEKIVRKIMHRAQTLLKCERCSVQLLEDIESPVVKFTKSFELLSPKCSADAENSFKDSMEKSSYSDWLINNSIAELVASTGLPVNISDAYQDPRFDAEADQFSDFHIRSVLCVPIWNSNHQIIGVAQVLNRLDGKSFDDADQRLFEAFVIFCGLGINNTIMYDQVKKSWAKQSVALDVLSYHATCSKTEVDKFKAANIPLVCELGIDKLSFDDFSLDVDAMITAALRMFMELGMVQKFKIDYETLCRWLLTVRKNYRMVLYHNWRHAFNVCQCMFAMLTTAGFQETLTEVETLALIVGCVCHDLDHRGTNNAFQAKTGSALALLYGTSATLEHHHFNHAVMILQSEGHNIFSNLSSTEYSDLMQLLKQSILATDLTLYFENRNTFFELVSNGEYNWNVKAHRDMCRSMMMTACDLGAVTKPWEISRKVAELVTSEFFEQGDRERSELKLTPSAIFDRNRKDELPGLQLEWIDGICAPLYENERALSGCRKAPGQWSV</sequence>
<accession>A0A2U9C9K2</accession>
<dbReference type="FunFam" id="3.30.450.40:FF:000018">
    <property type="entry name" value="Phosphodiesterase"/>
    <property type="match status" value="1"/>
</dbReference>
<comment type="function">
    <text evidence="18">Plays a role in signal transduction by regulating the intracellular concentration of cyclic nucleotides cAMP and cGMP. Catalyzes the hydrolysis of both cAMP and cGMP to 5'-AMP and 5'-GMP, respectively.</text>
</comment>
<organism evidence="27 28">
    <name type="scientific">Scophthalmus maximus</name>
    <name type="common">Turbot</name>
    <name type="synonym">Psetta maxima</name>
    <dbReference type="NCBI Taxonomy" id="52904"/>
    <lineage>
        <taxon>Eukaryota</taxon>
        <taxon>Metazoa</taxon>
        <taxon>Chordata</taxon>
        <taxon>Craniata</taxon>
        <taxon>Vertebrata</taxon>
        <taxon>Euteleostomi</taxon>
        <taxon>Actinopterygii</taxon>
        <taxon>Neopterygii</taxon>
        <taxon>Teleostei</taxon>
        <taxon>Neoteleostei</taxon>
        <taxon>Acanthomorphata</taxon>
        <taxon>Carangaria</taxon>
        <taxon>Pleuronectiformes</taxon>
        <taxon>Pleuronectoidei</taxon>
        <taxon>Scophthalmidae</taxon>
        <taxon>Scophthalmus</taxon>
    </lineage>
</organism>
<gene>
    <name evidence="27" type="ORF">SMAX5B_018388</name>
</gene>